<protein>
    <submittedName>
        <fullName evidence="1">Tobamovirus multiplication protein 2B</fullName>
    </submittedName>
</protein>
<dbReference type="Proteomes" id="UP000036987">
    <property type="component" value="Unassembled WGS sequence"/>
</dbReference>
<reference evidence="2" key="1">
    <citation type="journal article" date="2016" name="Nature">
        <title>The genome of the seagrass Zostera marina reveals angiosperm adaptation to the sea.</title>
        <authorList>
            <person name="Olsen J.L."/>
            <person name="Rouze P."/>
            <person name="Verhelst B."/>
            <person name="Lin Y.-C."/>
            <person name="Bayer T."/>
            <person name="Collen J."/>
            <person name="Dattolo E."/>
            <person name="De Paoli E."/>
            <person name="Dittami S."/>
            <person name="Maumus F."/>
            <person name="Michel G."/>
            <person name="Kersting A."/>
            <person name="Lauritano C."/>
            <person name="Lohaus R."/>
            <person name="Toepel M."/>
            <person name="Tonon T."/>
            <person name="Vanneste K."/>
            <person name="Amirebrahimi M."/>
            <person name="Brakel J."/>
            <person name="Bostroem C."/>
            <person name="Chovatia M."/>
            <person name="Grimwood J."/>
            <person name="Jenkins J.W."/>
            <person name="Jueterbock A."/>
            <person name="Mraz A."/>
            <person name="Stam W.T."/>
            <person name="Tice H."/>
            <person name="Bornberg-Bauer E."/>
            <person name="Green P.J."/>
            <person name="Pearson G.A."/>
            <person name="Procaccini G."/>
            <person name="Duarte C.M."/>
            <person name="Schmutz J."/>
            <person name="Reusch T.B.H."/>
            <person name="Van de Peer Y."/>
        </authorList>
    </citation>
    <scope>NUCLEOTIDE SEQUENCE [LARGE SCALE GENOMIC DNA]</scope>
    <source>
        <strain evidence="2">cv. Finnish</strain>
    </source>
</reference>
<organism evidence="1 2">
    <name type="scientific">Zostera marina</name>
    <name type="common">Eelgrass</name>
    <dbReference type="NCBI Taxonomy" id="29655"/>
    <lineage>
        <taxon>Eukaryota</taxon>
        <taxon>Viridiplantae</taxon>
        <taxon>Streptophyta</taxon>
        <taxon>Embryophyta</taxon>
        <taxon>Tracheophyta</taxon>
        <taxon>Spermatophyta</taxon>
        <taxon>Magnoliopsida</taxon>
        <taxon>Liliopsida</taxon>
        <taxon>Zosteraceae</taxon>
        <taxon>Zostera</taxon>
    </lineage>
</organism>
<keyword evidence="2" id="KW-1185">Reference proteome</keyword>
<dbReference type="OMA" id="ICHSSTE"/>
<dbReference type="AlphaFoldDB" id="A0A0K9PAS4"/>
<proteinExistence type="predicted"/>
<dbReference type="EMBL" id="LFYR01000981">
    <property type="protein sequence ID" value="KMZ66081.1"/>
    <property type="molecule type" value="Genomic_DNA"/>
</dbReference>
<dbReference type="OrthoDB" id="1923377at2759"/>
<gene>
    <name evidence="1" type="ORF">ZOSMA_2G00930</name>
</gene>
<sequence>MASSGGRDGRGELSTAAKAIIGDQLCQTIQSTSNLLHLMQQSSPSQALLINLPKNLIAKASLAKNTGKVLEQLPHAVASLDGHIESSLKSISHLKTVTQLLSNMENSQLRSVIQLGKTKTIEESHSMDRQEKSEAAIE</sequence>
<comment type="caution">
    <text evidence="1">The sequence shown here is derived from an EMBL/GenBank/DDBJ whole genome shotgun (WGS) entry which is preliminary data.</text>
</comment>
<evidence type="ECO:0000313" key="1">
    <source>
        <dbReference type="EMBL" id="KMZ66081.1"/>
    </source>
</evidence>
<name>A0A0K9PAS4_ZOSMR</name>
<evidence type="ECO:0000313" key="2">
    <source>
        <dbReference type="Proteomes" id="UP000036987"/>
    </source>
</evidence>
<accession>A0A0K9PAS4</accession>